<dbReference type="RefSeq" id="WP_040824446.1">
    <property type="nucleotide sequence ID" value="NZ_JBIAQY010000013.1"/>
</dbReference>
<evidence type="ECO:0000313" key="2">
    <source>
        <dbReference type="EMBL" id="MFF3572478.1"/>
    </source>
</evidence>
<gene>
    <name evidence="2" type="ORF">ACFYXQ_32390</name>
</gene>
<comment type="similarity">
    <text evidence="1">Belongs to the WXG100 family.</text>
</comment>
<dbReference type="InterPro" id="IPR010310">
    <property type="entry name" value="T7SS_ESAT-6-like"/>
</dbReference>
<proteinExistence type="inferred from homology"/>
<dbReference type="SUPFAM" id="SSF140453">
    <property type="entry name" value="EsxAB dimer-like"/>
    <property type="match status" value="1"/>
</dbReference>
<organism evidence="2 3">
    <name type="scientific">Nocardia jiangxiensis</name>
    <dbReference type="NCBI Taxonomy" id="282685"/>
    <lineage>
        <taxon>Bacteria</taxon>
        <taxon>Bacillati</taxon>
        <taxon>Actinomycetota</taxon>
        <taxon>Actinomycetes</taxon>
        <taxon>Mycobacteriales</taxon>
        <taxon>Nocardiaceae</taxon>
        <taxon>Nocardia</taxon>
    </lineage>
</organism>
<accession>A0ABW6S878</accession>
<dbReference type="InterPro" id="IPR036689">
    <property type="entry name" value="ESAT-6-like_sf"/>
</dbReference>
<dbReference type="EMBL" id="JBIAQY010000013">
    <property type="protein sequence ID" value="MFF3572478.1"/>
    <property type="molecule type" value="Genomic_DNA"/>
</dbReference>
<dbReference type="Gene3D" id="1.10.287.1060">
    <property type="entry name" value="ESAT-6-like"/>
    <property type="match status" value="1"/>
</dbReference>
<dbReference type="Pfam" id="PF06013">
    <property type="entry name" value="WXG100"/>
    <property type="match status" value="1"/>
</dbReference>
<dbReference type="Proteomes" id="UP001601992">
    <property type="component" value="Unassembled WGS sequence"/>
</dbReference>
<keyword evidence="3" id="KW-1185">Reference proteome</keyword>
<evidence type="ECO:0000256" key="1">
    <source>
        <dbReference type="RuleBase" id="RU362001"/>
    </source>
</evidence>
<dbReference type="NCBIfam" id="TIGR03930">
    <property type="entry name" value="WXG100_ESAT6"/>
    <property type="match status" value="1"/>
</dbReference>
<comment type="caution">
    <text evidence="2">The sequence shown here is derived from an EMBL/GenBank/DDBJ whole genome shotgun (WGS) entry which is preliminary data.</text>
</comment>
<sequence>MADATSFTMVPETVRSAGTYVQQTAEALVSGVHNADKEVQGLTATWKGAAADAYVAGWEEARKAALEVLEALHTMADLLGVTAASITDQDTTRAAATTQRVSSLDLP</sequence>
<name>A0ABW6S878_9NOCA</name>
<protein>
    <recommendedName>
        <fullName evidence="1">ESAT-6-like protein</fullName>
    </recommendedName>
</protein>
<evidence type="ECO:0000313" key="3">
    <source>
        <dbReference type="Proteomes" id="UP001601992"/>
    </source>
</evidence>
<reference evidence="2 3" key="1">
    <citation type="submission" date="2024-10" db="EMBL/GenBank/DDBJ databases">
        <title>The Natural Products Discovery Center: Release of the First 8490 Sequenced Strains for Exploring Actinobacteria Biosynthetic Diversity.</title>
        <authorList>
            <person name="Kalkreuter E."/>
            <person name="Kautsar S.A."/>
            <person name="Yang D."/>
            <person name="Bader C.D."/>
            <person name="Teijaro C.N."/>
            <person name="Fluegel L."/>
            <person name="Davis C.M."/>
            <person name="Simpson J.R."/>
            <person name="Lauterbach L."/>
            <person name="Steele A.D."/>
            <person name="Gui C."/>
            <person name="Meng S."/>
            <person name="Li G."/>
            <person name="Viehrig K."/>
            <person name="Ye F."/>
            <person name="Su P."/>
            <person name="Kiefer A.F."/>
            <person name="Nichols A."/>
            <person name="Cepeda A.J."/>
            <person name="Yan W."/>
            <person name="Fan B."/>
            <person name="Jiang Y."/>
            <person name="Adhikari A."/>
            <person name="Zheng C.-J."/>
            <person name="Schuster L."/>
            <person name="Cowan T.M."/>
            <person name="Smanski M.J."/>
            <person name="Chevrette M.G."/>
            <person name="De Carvalho L.P.S."/>
            <person name="Shen B."/>
        </authorList>
    </citation>
    <scope>NUCLEOTIDE SEQUENCE [LARGE SCALE GENOMIC DNA]</scope>
    <source>
        <strain evidence="2 3">NPDC002593</strain>
    </source>
</reference>